<dbReference type="GO" id="GO:0008839">
    <property type="term" value="F:4-hydroxy-tetrahydrodipicolinate reductase"/>
    <property type="evidence" value="ECO:0007669"/>
    <property type="project" value="UniProtKB-EC"/>
</dbReference>
<evidence type="ECO:0000256" key="2">
    <source>
        <dbReference type="ARBA" id="ARBA00022605"/>
    </source>
</evidence>
<keyword evidence="5" id="KW-0560">Oxidoreductase</keyword>
<dbReference type="AlphaFoldDB" id="A0A8S1JB74"/>
<evidence type="ECO:0000256" key="5">
    <source>
        <dbReference type="ARBA" id="ARBA00023002"/>
    </source>
</evidence>
<keyword evidence="4" id="KW-0220">Diaminopimelate biosynthesis</keyword>
<dbReference type="Pfam" id="PF01113">
    <property type="entry name" value="DapB_N"/>
    <property type="match status" value="1"/>
</dbReference>
<dbReference type="InterPro" id="IPR011859">
    <property type="entry name" value="Dihydrodipicolinate_Rdtase_pln"/>
</dbReference>
<dbReference type="InterPro" id="IPR023940">
    <property type="entry name" value="DHDPR_bac"/>
</dbReference>
<evidence type="ECO:0000256" key="11">
    <source>
        <dbReference type="ARBA" id="ARBA00049396"/>
    </source>
</evidence>
<evidence type="ECO:0000259" key="13">
    <source>
        <dbReference type="Pfam" id="PF05173"/>
    </source>
</evidence>
<comment type="similarity">
    <text evidence="1">Belongs to the DapB family.</text>
</comment>
<gene>
    <name evidence="14" type="ORF">OSTQU699_LOCUS10338</name>
</gene>
<dbReference type="SUPFAM" id="SSF51735">
    <property type="entry name" value="NAD(P)-binding Rossmann-fold domains"/>
    <property type="match status" value="1"/>
</dbReference>
<evidence type="ECO:0000256" key="4">
    <source>
        <dbReference type="ARBA" id="ARBA00022915"/>
    </source>
</evidence>
<evidence type="ECO:0000256" key="7">
    <source>
        <dbReference type="ARBA" id="ARBA00023154"/>
    </source>
</evidence>
<name>A0A8S1JB74_9CHLO</name>
<comment type="caution">
    <text evidence="14">The sequence shown here is derived from an EMBL/GenBank/DDBJ whole genome shotgun (WGS) entry which is preliminary data.</text>
</comment>
<dbReference type="GO" id="GO:0019877">
    <property type="term" value="P:diaminopimelate biosynthetic process"/>
    <property type="evidence" value="ECO:0007669"/>
    <property type="project" value="UniProtKB-KW"/>
</dbReference>
<organism evidence="14 15">
    <name type="scientific">Ostreobium quekettii</name>
    <dbReference type="NCBI Taxonomy" id="121088"/>
    <lineage>
        <taxon>Eukaryota</taxon>
        <taxon>Viridiplantae</taxon>
        <taxon>Chlorophyta</taxon>
        <taxon>core chlorophytes</taxon>
        <taxon>Ulvophyceae</taxon>
        <taxon>TCBD clade</taxon>
        <taxon>Bryopsidales</taxon>
        <taxon>Ostreobineae</taxon>
        <taxon>Ostreobiaceae</taxon>
        <taxon>Ostreobium</taxon>
    </lineage>
</organism>
<evidence type="ECO:0000256" key="8">
    <source>
        <dbReference type="ARBA" id="ARBA00037922"/>
    </source>
</evidence>
<keyword evidence="7" id="KW-0457">Lysine biosynthesis</keyword>
<evidence type="ECO:0000259" key="12">
    <source>
        <dbReference type="Pfam" id="PF01113"/>
    </source>
</evidence>
<keyword evidence="3" id="KW-0521">NADP</keyword>
<comment type="catalytic activity">
    <reaction evidence="10">
        <text>(S)-2,3,4,5-tetrahydrodipicolinate + NADP(+) + H2O = (2S,4S)-4-hydroxy-2,3,4,5-tetrahydrodipicolinate + NADPH + H(+)</text>
        <dbReference type="Rhea" id="RHEA:35331"/>
        <dbReference type="ChEBI" id="CHEBI:15377"/>
        <dbReference type="ChEBI" id="CHEBI:15378"/>
        <dbReference type="ChEBI" id="CHEBI:16845"/>
        <dbReference type="ChEBI" id="CHEBI:57783"/>
        <dbReference type="ChEBI" id="CHEBI:58349"/>
        <dbReference type="ChEBI" id="CHEBI:67139"/>
        <dbReference type="EC" id="1.17.1.8"/>
    </reaction>
</comment>
<dbReference type="Gene3D" id="3.40.50.720">
    <property type="entry name" value="NAD(P)-binding Rossmann-like Domain"/>
    <property type="match status" value="1"/>
</dbReference>
<dbReference type="InterPro" id="IPR036291">
    <property type="entry name" value="NAD(P)-bd_dom_sf"/>
</dbReference>
<dbReference type="GO" id="GO:0009089">
    <property type="term" value="P:lysine biosynthetic process via diaminopimelate"/>
    <property type="evidence" value="ECO:0007669"/>
    <property type="project" value="InterPro"/>
</dbReference>
<dbReference type="InterPro" id="IPR022663">
    <property type="entry name" value="DapB_C"/>
</dbReference>
<dbReference type="OrthoDB" id="10259487at2759"/>
<evidence type="ECO:0000256" key="9">
    <source>
        <dbReference type="ARBA" id="ARBA00038983"/>
    </source>
</evidence>
<evidence type="ECO:0000313" key="15">
    <source>
        <dbReference type="Proteomes" id="UP000708148"/>
    </source>
</evidence>
<dbReference type="GO" id="GO:0070402">
    <property type="term" value="F:NADPH binding"/>
    <property type="evidence" value="ECO:0007669"/>
    <property type="project" value="InterPro"/>
</dbReference>
<evidence type="ECO:0000256" key="10">
    <source>
        <dbReference type="ARBA" id="ARBA00049080"/>
    </source>
</evidence>
<evidence type="ECO:0000313" key="14">
    <source>
        <dbReference type="EMBL" id="CAD7704983.1"/>
    </source>
</evidence>
<dbReference type="InterPro" id="IPR000846">
    <property type="entry name" value="DapB_N"/>
</dbReference>
<keyword evidence="15" id="KW-1185">Reference proteome</keyword>
<dbReference type="Pfam" id="PF05173">
    <property type="entry name" value="DapB_C"/>
    <property type="match status" value="1"/>
</dbReference>
<feature type="domain" description="Dihydrodipicolinate reductase C-terminal" evidence="13">
    <location>
        <begin position="122"/>
        <end position="262"/>
    </location>
</feature>
<dbReference type="PANTHER" id="PTHR20836">
    <property type="entry name" value="DIHYDRODIPICOLINATE REDUCTASE"/>
    <property type="match status" value="1"/>
</dbReference>
<sequence length="268" mass="28732">MGHAAAEAVVHGRGVQLVPYTVTGEPLEKTKGNVVGVSAVPVNLVGNEEKEDVLLKLKDDNPSLIIVDFTLPSAVNGNALLYTSLGIPFVMGTTGGDRQKLMEDVVQSGVYALIAPNMGKQVVAFQAMMEMMAENFPGAFSGYTLTVTESHQKTKVDTSGTAKAVVDSFQRLGLDFDVSQVEKVRDPGEQVSKMGVPEGALAGHAFHTYHLVSPEGSVNFEFQHNVVGRSIYGEGTVDACRFLAKKIQDGAEQRVYDMVDVLRAGAMR</sequence>
<dbReference type="NCBIfam" id="TIGR02130">
    <property type="entry name" value="dapB_plant"/>
    <property type="match status" value="1"/>
</dbReference>
<keyword evidence="2" id="KW-0028">Amino-acid biosynthesis</keyword>
<dbReference type="EMBL" id="CAJHUC010002994">
    <property type="protein sequence ID" value="CAD7704983.1"/>
    <property type="molecule type" value="Genomic_DNA"/>
</dbReference>
<dbReference type="Proteomes" id="UP000708148">
    <property type="component" value="Unassembled WGS sequence"/>
</dbReference>
<dbReference type="PIRSF" id="PIRSF000161">
    <property type="entry name" value="DHPR"/>
    <property type="match status" value="1"/>
</dbReference>
<protein>
    <recommendedName>
        <fullName evidence="9">4-hydroxy-tetrahydrodipicolinate reductase</fullName>
        <ecNumber evidence="9">1.17.1.8</ecNumber>
    </recommendedName>
</protein>
<evidence type="ECO:0000256" key="1">
    <source>
        <dbReference type="ARBA" id="ARBA00006642"/>
    </source>
</evidence>
<dbReference type="Gene3D" id="3.30.360.10">
    <property type="entry name" value="Dihydrodipicolinate Reductase, domain 2"/>
    <property type="match status" value="1"/>
</dbReference>
<evidence type="ECO:0000256" key="6">
    <source>
        <dbReference type="ARBA" id="ARBA00023027"/>
    </source>
</evidence>
<dbReference type="EC" id="1.17.1.8" evidence="9"/>
<evidence type="ECO:0000256" key="3">
    <source>
        <dbReference type="ARBA" id="ARBA00022857"/>
    </source>
</evidence>
<proteinExistence type="inferred from homology"/>
<dbReference type="PANTHER" id="PTHR20836:SF0">
    <property type="entry name" value="4-HYDROXY-TETRAHYDRODIPICOLINATE REDUCTASE 1, CHLOROPLASTIC-RELATED"/>
    <property type="match status" value="1"/>
</dbReference>
<feature type="domain" description="Dihydrodipicolinate reductase N-terminal" evidence="12">
    <location>
        <begin position="1"/>
        <end position="118"/>
    </location>
</feature>
<keyword evidence="6" id="KW-0520">NAD</keyword>
<reference evidence="14" key="1">
    <citation type="submission" date="2020-12" db="EMBL/GenBank/DDBJ databases">
        <authorList>
            <person name="Iha C."/>
        </authorList>
    </citation>
    <scope>NUCLEOTIDE SEQUENCE</scope>
</reference>
<comment type="catalytic activity">
    <reaction evidence="11">
        <text>(S)-2,3,4,5-tetrahydrodipicolinate + NAD(+) + H2O = (2S,4S)-4-hydroxy-2,3,4,5-tetrahydrodipicolinate + NADH + H(+)</text>
        <dbReference type="Rhea" id="RHEA:35323"/>
        <dbReference type="ChEBI" id="CHEBI:15377"/>
        <dbReference type="ChEBI" id="CHEBI:15378"/>
        <dbReference type="ChEBI" id="CHEBI:16845"/>
        <dbReference type="ChEBI" id="CHEBI:57540"/>
        <dbReference type="ChEBI" id="CHEBI:57945"/>
        <dbReference type="ChEBI" id="CHEBI:67139"/>
        <dbReference type="EC" id="1.17.1.8"/>
    </reaction>
</comment>
<accession>A0A8S1JB74</accession>
<comment type="pathway">
    <text evidence="8">Amino-acid biosynthesis; L-lysine biosynthesis via DAP pathway; (S)-tetrahydrodipicolinate from L-aspartate: step 4/4.</text>
</comment>
<dbReference type="GO" id="GO:0009570">
    <property type="term" value="C:chloroplast stroma"/>
    <property type="evidence" value="ECO:0007669"/>
    <property type="project" value="TreeGrafter"/>
</dbReference>